<keyword evidence="7" id="KW-1185">Reference proteome</keyword>
<dbReference type="OrthoDB" id="9811483at2"/>
<dbReference type="GO" id="GO:0016020">
    <property type="term" value="C:membrane"/>
    <property type="evidence" value="ECO:0007669"/>
    <property type="project" value="UniProtKB-SubCell"/>
</dbReference>
<feature type="transmembrane region" description="Helical" evidence="5">
    <location>
        <begin position="66"/>
        <end position="91"/>
    </location>
</feature>
<proteinExistence type="predicted"/>
<dbReference type="PANTHER" id="PTHR43077:SF5">
    <property type="entry name" value="PHAGE INFECTION PROTEIN"/>
    <property type="match status" value="1"/>
</dbReference>
<accession>A0A4P6EVA3</accession>
<sequence length="105" mass="10964">MMLVAVFGTLGKLVGIALVVTQLASSGGTFPMELAPQWIQAVGGCLPMTYVLRSLKAVISTGNGDIYWSNLGVVSVYLIGFAAVMLIAYLFRSSKEAPLSAAAAH</sequence>
<evidence type="ECO:0000256" key="3">
    <source>
        <dbReference type="ARBA" id="ARBA00022989"/>
    </source>
</evidence>
<gene>
    <name evidence="6" type="ORF">ET464_13230</name>
</gene>
<dbReference type="InterPro" id="IPR051328">
    <property type="entry name" value="T7SS_ABC-Transporter"/>
</dbReference>
<evidence type="ECO:0000313" key="7">
    <source>
        <dbReference type="Proteomes" id="UP000293568"/>
    </source>
</evidence>
<dbReference type="KEGG" id="pprt:ET464_13230"/>
<reference evidence="6 7" key="1">
    <citation type="submission" date="2019-01" db="EMBL/GenBank/DDBJ databases">
        <title>Genome sequencing of strain FW100M-2.</title>
        <authorList>
            <person name="Heo J."/>
            <person name="Kim S.-J."/>
            <person name="Kim J.-S."/>
            <person name="Hong S.-B."/>
            <person name="Kwon S.-W."/>
        </authorList>
    </citation>
    <scope>NUCLEOTIDE SEQUENCE [LARGE SCALE GENOMIC DNA]</scope>
    <source>
        <strain evidence="6 7">FW100M-2</strain>
    </source>
</reference>
<evidence type="ECO:0000256" key="5">
    <source>
        <dbReference type="SAM" id="Phobius"/>
    </source>
</evidence>
<dbReference type="PANTHER" id="PTHR43077">
    <property type="entry name" value="TRANSPORT PERMEASE YVFS-RELATED"/>
    <property type="match status" value="1"/>
</dbReference>
<dbReference type="AlphaFoldDB" id="A0A4P6EVA3"/>
<evidence type="ECO:0008006" key="8">
    <source>
        <dbReference type="Google" id="ProtNLM"/>
    </source>
</evidence>
<keyword evidence="2 5" id="KW-0812">Transmembrane</keyword>
<comment type="subcellular location">
    <subcellularLocation>
        <location evidence="1">Membrane</location>
        <topology evidence="1">Multi-pass membrane protein</topology>
    </subcellularLocation>
</comment>
<evidence type="ECO:0000256" key="1">
    <source>
        <dbReference type="ARBA" id="ARBA00004141"/>
    </source>
</evidence>
<evidence type="ECO:0000256" key="4">
    <source>
        <dbReference type="ARBA" id="ARBA00023136"/>
    </source>
</evidence>
<dbReference type="EMBL" id="CP035492">
    <property type="protein sequence ID" value="QAY67220.1"/>
    <property type="molecule type" value="Genomic_DNA"/>
</dbReference>
<evidence type="ECO:0000313" key="6">
    <source>
        <dbReference type="EMBL" id="QAY67220.1"/>
    </source>
</evidence>
<dbReference type="Proteomes" id="UP000293568">
    <property type="component" value="Chromosome"/>
</dbReference>
<dbReference type="RefSeq" id="WP_129441612.1">
    <property type="nucleotide sequence ID" value="NZ_CP035492.1"/>
</dbReference>
<protein>
    <recommendedName>
        <fullName evidence="8">ABC transporter permease</fullName>
    </recommendedName>
</protein>
<keyword evidence="4 5" id="KW-0472">Membrane</keyword>
<evidence type="ECO:0000256" key="2">
    <source>
        <dbReference type="ARBA" id="ARBA00022692"/>
    </source>
</evidence>
<keyword evidence="3 5" id="KW-1133">Transmembrane helix</keyword>
<organism evidence="6 7">
    <name type="scientific">Paenibacillus protaetiae</name>
    <dbReference type="NCBI Taxonomy" id="2509456"/>
    <lineage>
        <taxon>Bacteria</taxon>
        <taxon>Bacillati</taxon>
        <taxon>Bacillota</taxon>
        <taxon>Bacilli</taxon>
        <taxon>Bacillales</taxon>
        <taxon>Paenibacillaceae</taxon>
        <taxon>Paenibacillus</taxon>
    </lineage>
</organism>
<name>A0A4P6EVA3_9BACL</name>